<dbReference type="PROSITE" id="PS00080">
    <property type="entry name" value="MULTICOPPER_OXIDASE2"/>
    <property type="match status" value="1"/>
</dbReference>
<dbReference type="GO" id="GO:0005507">
    <property type="term" value="F:copper ion binding"/>
    <property type="evidence" value="ECO:0007669"/>
    <property type="project" value="InterPro"/>
</dbReference>
<evidence type="ECO:0000259" key="4">
    <source>
        <dbReference type="Pfam" id="PF07731"/>
    </source>
</evidence>
<keyword evidence="2" id="KW-0479">Metal-binding</keyword>
<dbReference type="AlphaFoldDB" id="A0A067H814"/>
<feature type="non-terminal residue" evidence="5">
    <location>
        <position position="1"/>
    </location>
</feature>
<accession>A0A067H814</accession>
<organism evidence="5 6">
    <name type="scientific">Citrus sinensis</name>
    <name type="common">Sweet orange</name>
    <name type="synonym">Citrus aurantium var. sinensis</name>
    <dbReference type="NCBI Taxonomy" id="2711"/>
    <lineage>
        <taxon>Eukaryota</taxon>
        <taxon>Viridiplantae</taxon>
        <taxon>Streptophyta</taxon>
        <taxon>Embryophyta</taxon>
        <taxon>Tracheophyta</taxon>
        <taxon>Spermatophyta</taxon>
        <taxon>Magnoliopsida</taxon>
        <taxon>eudicotyledons</taxon>
        <taxon>Gunneridae</taxon>
        <taxon>Pentapetalae</taxon>
        <taxon>rosids</taxon>
        <taxon>malvids</taxon>
        <taxon>Sapindales</taxon>
        <taxon>Rutaceae</taxon>
        <taxon>Aurantioideae</taxon>
        <taxon>Citrus</taxon>
    </lineage>
</organism>
<dbReference type="Gene3D" id="2.60.40.420">
    <property type="entry name" value="Cupredoxins - blue copper proteins"/>
    <property type="match status" value="1"/>
</dbReference>
<dbReference type="InterPro" id="IPR002355">
    <property type="entry name" value="Cu_oxidase_Cu_BS"/>
</dbReference>
<dbReference type="SMR" id="A0A067H814"/>
<feature type="domain" description="Plastocyanin-like" evidence="4">
    <location>
        <begin position="1"/>
        <end position="25"/>
    </location>
</feature>
<dbReference type="InterPro" id="IPR011706">
    <property type="entry name" value="Cu-oxidase_C"/>
</dbReference>
<dbReference type="STRING" id="2711.A0A067H814"/>
<comment type="similarity">
    <text evidence="1">Belongs to the multicopper oxidase family.</text>
</comment>
<sequence>AWFVHCHLDRHQSWGMQMAFIVKNGRCAKAKMLPPPNICHHVEGVAHKFIVHCSISFLFSVEVCELYKLCHKNQLLI</sequence>
<dbReference type="InterPro" id="IPR008972">
    <property type="entry name" value="Cupredoxin"/>
</dbReference>
<gene>
    <name evidence="5" type="ORF">CISIN_1g040708mg</name>
</gene>
<name>A0A067H814_CITSI</name>
<dbReference type="GO" id="GO:0016491">
    <property type="term" value="F:oxidoreductase activity"/>
    <property type="evidence" value="ECO:0007669"/>
    <property type="project" value="InterPro"/>
</dbReference>
<dbReference type="Proteomes" id="UP000027120">
    <property type="component" value="Unassembled WGS sequence"/>
</dbReference>
<keyword evidence="6" id="KW-1185">Reference proteome</keyword>
<protein>
    <recommendedName>
        <fullName evidence="4">Plastocyanin-like domain-containing protein</fullName>
    </recommendedName>
</protein>
<evidence type="ECO:0000256" key="1">
    <source>
        <dbReference type="ARBA" id="ARBA00010609"/>
    </source>
</evidence>
<reference evidence="5 6" key="1">
    <citation type="submission" date="2014-04" db="EMBL/GenBank/DDBJ databases">
        <authorList>
            <consortium name="International Citrus Genome Consortium"/>
            <person name="Gmitter F."/>
            <person name="Chen C."/>
            <person name="Farmerie W."/>
            <person name="Harkins T."/>
            <person name="Desany B."/>
            <person name="Mohiuddin M."/>
            <person name="Kodira C."/>
            <person name="Borodovsky M."/>
            <person name="Lomsadze A."/>
            <person name="Burns P."/>
            <person name="Jenkins J."/>
            <person name="Prochnik S."/>
            <person name="Shu S."/>
            <person name="Chapman J."/>
            <person name="Pitluck S."/>
            <person name="Schmutz J."/>
            <person name="Rokhsar D."/>
        </authorList>
    </citation>
    <scope>NUCLEOTIDE SEQUENCE</scope>
</reference>
<proteinExistence type="inferred from homology"/>
<evidence type="ECO:0000313" key="5">
    <source>
        <dbReference type="EMBL" id="KDO83862.1"/>
    </source>
</evidence>
<dbReference type="EMBL" id="KK784874">
    <property type="protein sequence ID" value="KDO83862.1"/>
    <property type="molecule type" value="Genomic_DNA"/>
</dbReference>
<dbReference type="Pfam" id="PF07731">
    <property type="entry name" value="Cu-oxidase_2"/>
    <property type="match status" value="1"/>
</dbReference>
<keyword evidence="3" id="KW-0186">Copper</keyword>
<evidence type="ECO:0000313" key="6">
    <source>
        <dbReference type="Proteomes" id="UP000027120"/>
    </source>
</evidence>
<evidence type="ECO:0000256" key="2">
    <source>
        <dbReference type="ARBA" id="ARBA00022723"/>
    </source>
</evidence>
<dbReference type="SUPFAM" id="SSF49503">
    <property type="entry name" value="Cupredoxins"/>
    <property type="match status" value="1"/>
</dbReference>
<evidence type="ECO:0000256" key="3">
    <source>
        <dbReference type="ARBA" id="ARBA00023008"/>
    </source>
</evidence>